<proteinExistence type="predicted"/>
<dbReference type="CTD" id="25349523"/>
<protein>
    <submittedName>
        <fullName evidence="1">Uncharacterized protein</fullName>
    </submittedName>
</protein>
<name>W2TDL9_NECAM</name>
<dbReference type="EMBL" id="KI659280">
    <property type="protein sequence ID" value="ETN79923.1"/>
    <property type="molecule type" value="Genomic_DNA"/>
</dbReference>
<sequence length="86" mass="10147">MAIDIDSFEEITIRIGRFGMRGCVSTPALTIFVLYAPKSSYGEKEIEAYMNLQNFYTEDHSWRFQRQKWPEKPASRTLHGDLQWNE</sequence>
<accession>W2TDL9</accession>
<evidence type="ECO:0000313" key="2">
    <source>
        <dbReference type="Proteomes" id="UP000053676"/>
    </source>
</evidence>
<evidence type="ECO:0000313" key="1">
    <source>
        <dbReference type="EMBL" id="ETN79923.1"/>
    </source>
</evidence>
<dbReference type="AlphaFoldDB" id="W2TDL9"/>
<dbReference type="GeneID" id="25349523"/>
<reference evidence="2" key="1">
    <citation type="journal article" date="2014" name="Nat. Genet.">
        <title>Genome of the human hookworm Necator americanus.</title>
        <authorList>
            <person name="Tang Y.T."/>
            <person name="Gao X."/>
            <person name="Rosa B.A."/>
            <person name="Abubucker S."/>
            <person name="Hallsworth-Pepin K."/>
            <person name="Martin J."/>
            <person name="Tyagi R."/>
            <person name="Heizer E."/>
            <person name="Zhang X."/>
            <person name="Bhonagiri-Palsikar V."/>
            <person name="Minx P."/>
            <person name="Warren W.C."/>
            <person name="Wang Q."/>
            <person name="Zhan B."/>
            <person name="Hotez P.J."/>
            <person name="Sternberg P.W."/>
            <person name="Dougall A."/>
            <person name="Gaze S.T."/>
            <person name="Mulvenna J."/>
            <person name="Sotillo J."/>
            <person name="Ranganathan S."/>
            <person name="Rabelo E.M."/>
            <person name="Wilson R.K."/>
            <person name="Felgner P.L."/>
            <person name="Bethony J."/>
            <person name="Hawdon J.M."/>
            <person name="Gasser R.B."/>
            <person name="Loukas A."/>
            <person name="Mitreva M."/>
        </authorList>
    </citation>
    <scope>NUCLEOTIDE SEQUENCE [LARGE SCALE GENOMIC DNA]</scope>
</reference>
<organism evidence="1 2">
    <name type="scientific">Necator americanus</name>
    <name type="common">Human hookworm</name>
    <dbReference type="NCBI Taxonomy" id="51031"/>
    <lineage>
        <taxon>Eukaryota</taxon>
        <taxon>Metazoa</taxon>
        <taxon>Ecdysozoa</taxon>
        <taxon>Nematoda</taxon>
        <taxon>Chromadorea</taxon>
        <taxon>Rhabditida</taxon>
        <taxon>Rhabditina</taxon>
        <taxon>Rhabditomorpha</taxon>
        <taxon>Strongyloidea</taxon>
        <taxon>Ancylostomatidae</taxon>
        <taxon>Bunostominae</taxon>
        <taxon>Necator</taxon>
    </lineage>
</organism>
<dbReference type="Proteomes" id="UP000053676">
    <property type="component" value="Unassembled WGS sequence"/>
</dbReference>
<dbReference type="KEGG" id="nai:NECAME_09494"/>
<keyword evidence="2" id="KW-1185">Reference proteome</keyword>
<gene>
    <name evidence="1" type="ORF">NECAME_09494</name>
</gene>